<proteinExistence type="inferred from homology"/>
<evidence type="ECO:0000313" key="10">
    <source>
        <dbReference type="Proteomes" id="UP000321234"/>
    </source>
</evidence>
<feature type="transmembrane region" description="Helical" evidence="8">
    <location>
        <begin position="205"/>
        <end position="227"/>
    </location>
</feature>
<dbReference type="PANTHER" id="PTHR30472:SF1">
    <property type="entry name" value="FE(3+) DICITRATE TRANSPORT SYSTEM PERMEASE PROTEIN FECC-RELATED"/>
    <property type="match status" value="1"/>
</dbReference>
<feature type="transmembrane region" description="Helical" evidence="8">
    <location>
        <begin position="97"/>
        <end position="118"/>
    </location>
</feature>
<evidence type="ECO:0000313" key="9">
    <source>
        <dbReference type="EMBL" id="TXR51787.1"/>
    </source>
</evidence>
<dbReference type="Pfam" id="PF01032">
    <property type="entry name" value="FecCD"/>
    <property type="match status" value="1"/>
</dbReference>
<name>A0A5C8Z2L1_9ACTN</name>
<dbReference type="GO" id="GO:0005886">
    <property type="term" value="C:plasma membrane"/>
    <property type="evidence" value="ECO:0007669"/>
    <property type="project" value="UniProtKB-SubCell"/>
</dbReference>
<reference evidence="9 10" key="1">
    <citation type="submission" date="2019-07" db="EMBL/GenBank/DDBJ databases">
        <title>Quadrisphaera sp. strain DD2A genome sequencing and assembly.</title>
        <authorList>
            <person name="Kim I."/>
        </authorList>
    </citation>
    <scope>NUCLEOTIDE SEQUENCE [LARGE SCALE GENOMIC DNA]</scope>
    <source>
        <strain evidence="9 10">DD2A</strain>
    </source>
</reference>
<dbReference type="Gene3D" id="1.10.3470.10">
    <property type="entry name" value="ABC transporter involved in vitamin B12 uptake, BtuC"/>
    <property type="match status" value="1"/>
</dbReference>
<dbReference type="SUPFAM" id="SSF81345">
    <property type="entry name" value="ABC transporter involved in vitamin B12 uptake, BtuC"/>
    <property type="match status" value="1"/>
</dbReference>
<sequence>MTRARRRRAALLVLAAGLVVAVWLSLAVGSRQVPVGAVVDALASALRGGSAPVGTDASVVVDQRLPRTVLGLAAGAALGVSGALVQAVTRNPLADPGILGVTAGASFAAAVAVGVLGASATGGGVWAALLGALLATVLVQLVGASAPGSGGRGSPVQLLLAGLALGAVLAGLTSALRLSDPRAFSALVVWESGNLADRGWAGLEAVWPLLAAGLVVALALAPALNAVALGDDLAQALGARVWLVRVAAVGAVALLAGGATAAAGPIAFVGLVVPHVVRWAVGPDQRWLVACCAFAAPVLLLLADVVGRVVLRPGELPAGVVTAALGAPVLVALVRRQRVPAP</sequence>
<keyword evidence="5 8" id="KW-0812">Transmembrane</keyword>
<dbReference type="RefSeq" id="WP_147928348.1">
    <property type="nucleotide sequence ID" value="NZ_VKAC01000017.1"/>
</dbReference>
<evidence type="ECO:0000256" key="2">
    <source>
        <dbReference type="ARBA" id="ARBA00007935"/>
    </source>
</evidence>
<evidence type="ECO:0000256" key="5">
    <source>
        <dbReference type="ARBA" id="ARBA00022692"/>
    </source>
</evidence>
<comment type="similarity">
    <text evidence="2">Belongs to the binding-protein-dependent transport system permease family. FecCD subfamily.</text>
</comment>
<evidence type="ECO:0000256" key="7">
    <source>
        <dbReference type="ARBA" id="ARBA00023136"/>
    </source>
</evidence>
<evidence type="ECO:0000256" key="6">
    <source>
        <dbReference type="ARBA" id="ARBA00022989"/>
    </source>
</evidence>
<dbReference type="Proteomes" id="UP000321234">
    <property type="component" value="Unassembled WGS sequence"/>
</dbReference>
<evidence type="ECO:0000256" key="1">
    <source>
        <dbReference type="ARBA" id="ARBA00004651"/>
    </source>
</evidence>
<keyword evidence="4" id="KW-1003">Cell membrane</keyword>
<protein>
    <submittedName>
        <fullName evidence="9">Iron chelate uptake ABC transporter family permease subunit</fullName>
    </submittedName>
</protein>
<dbReference type="FunFam" id="1.10.3470.10:FF:000001">
    <property type="entry name" value="Vitamin B12 ABC transporter permease BtuC"/>
    <property type="match status" value="1"/>
</dbReference>
<feature type="transmembrane region" description="Helical" evidence="8">
    <location>
        <begin position="158"/>
        <end position="178"/>
    </location>
</feature>
<accession>A0A5C8Z2L1</accession>
<dbReference type="OrthoDB" id="9782305at2"/>
<comment type="caution">
    <text evidence="9">The sequence shown here is derived from an EMBL/GenBank/DDBJ whole genome shotgun (WGS) entry which is preliminary data.</text>
</comment>
<feature type="transmembrane region" description="Helical" evidence="8">
    <location>
        <begin position="316"/>
        <end position="334"/>
    </location>
</feature>
<feature type="transmembrane region" description="Helical" evidence="8">
    <location>
        <begin position="124"/>
        <end position="146"/>
    </location>
</feature>
<keyword evidence="6 8" id="KW-1133">Transmembrane helix</keyword>
<keyword evidence="10" id="KW-1185">Reference proteome</keyword>
<gene>
    <name evidence="9" type="ORF">FMM08_21250</name>
</gene>
<organism evidence="9 10">
    <name type="scientific">Quadrisphaera setariae</name>
    <dbReference type="NCBI Taxonomy" id="2593304"/>
    <lineage>
        <taxon>Bacteria</taxon>
        <taxon>Bacillati</taxon>
        <taxon>Actinomycetota</taxon>
        <taxon>Actinomycetes</taxon>
        <taxon>Kineosporiales</taxon>
        <taxon>Kineosporiaceae</taxon>
        <taxon>Quadrisphaera</taxon>
    </lineage>
</organism>
<dbReference type="GO" id="GO:0033214">
    <property type="term" value="P:siderophore-iron import into cell"/>
    <property type="evidence" value="ECO:0007669"/>
    <property type="project" value="TreeGrafter"/>
</dbReference>
<feature type="transmembrane region" description="Helical" evidence="8">
    <location>
        <begin position="288"/>
        <end position="310"/>
    </location>
</feature>
<dbReference type="GO" id="GO:0022857">
    <property type="term" value="F:transmembrane transporter activity"/>
    <property type="evidence" value="ECO:0007669"/>
    <property type="project" value="InterPro"/>
</dbReference>
<dbReference type="InterPro" id="IPR037294">
    <property type="entry name" value="ABC_BtuC-like"/>
</dbReference>
<feature type="transmembrane region" description="Helical" evidence="8">
    <location>
        <begin position="262"/>
        <end position="281"/>
    </location>
</feature>
<dbReference type="InterPro" id="IPR000522">
    <property type="entry name" value="ABC_transptr_permease_BtuC"/>
</dbReference>
<evidence type="ECO:0000256" key="3">
    <source>
        <dbReference type="ARBA" id="ARBA00022448"/>
    </source>
</evidence>
<dbReference type="AlphaFoldDB" id="A0A5C8Z2L1"/>
<comment type="subcellular location">
    <subcellularLocation>
        <location evidence="1">Cell membrane</location>
        <topology evidence="1">Multi-pass membrane protein</topology>
    </subcellularLocation>
</comment>
<keyword evidence="3" id="KW-0813">Transport</keyword>
<dbReference type="EMBL" id="VKAC01000017">
    <property type="protein sequence ID" value="TXR51787.1"/>
    <property type="molecule type" value="Genomic_DNA"/>
</dbReference>
<evidence type="ECO:0000256" key="8">
    <source>
        <dbReference type="SAM" id="Phobius"/>
    </source>
</evidence>
<keyword evidence="7 8" id="KW-0472">Membrane</keyword>
<dbReference type="PANTHER" id="PTHR30472">
    <property type="entry name" value="FERRIC ENTEROBACTIN TRANSPORT SYSTEM PERMEASE PROTEIN"/>
    <property type="match status" value="1"/>
</dbReference>
<evidence type="ECO:0000256" key="4">
    <source>
        <dbReference type="ARBA" id="ARBA00022475"/>
    </source>
</evidence>